<proteinExistence type="inferred from homology"/>
<evidence type="ECO:0000256" key="4">
    <source>
        <dbReference type="ARBA" id="ARBA00023242"/>
    </source>
</evidence>
<reference evidence="6" key="1">
    <citation type="journal article" date="2021" name="Proc. Natl. Acad. Sci. U.S.A.">
        <title>Three genomes in the algal genus Volvox reveal the fate of a haploid sex-determining region after a transition to homothallism.</title>
        <authorList>
            <person name="Yamamoto K."/>
            <person name="Hamaji T."/>
            <person name="Kawai-Toyooka H."/>
            <person name="Matsuzaki R."/>
            <person name="Takahashi F."/>
            <person name="Nishimura Y."/>
            <person name="Kawachi M."/>
            <person name="Noguchi H."/>
            <person name="Minakuchi Y."/>
            <person name="Umen J.G."/>
            <person name="Toyoda A."/>
            <person name="Nozaki H."/>
        </authorList>
    </citation>
    <scope>NUCLEOTIDE SEQUENCE</scope>
    <source>
        <strain evidence="6">NIES-3786</strain>
    </source>
</reference>
<evidence type="ECO:0000313" key="7">
    <source>
        <dbReference type="Proteomes" id="UP000747110"/>
    </source>
</evidence>
<dbReference type="InterPro" id="IPR010301">
    <property type="entry name" value="RRP1"/>
</dbReference>
<dbReference type="Pfam" id="PF05997">
    <property type="entry name" value="Nop52"/>
    <property type="match status" value="1"/>
</dbReference>
<comment type="caution">
    <text evidence="6">The sequence shown here is derived from an EMBL/GenBank/DDBJ whole genome shotgun (WGS) entry which is preliminary data.</text>
</comment>
<comment type="similarity">
    <text evidence="2">Belongs to the RRP1 family.</text>
</comment>
<evidence type="ECO:0000256" key="2">
    <source>
        <dbReference type="ARBA" id="ARBA00006374"/>
    </source>
</evidence>
<dbReference type="Proteomes" id="UP000747110">
    <property type="component" value="Unassembled WGS sequence"/>
</dbReference>
<dbReference type="GO" id="GO:0006364">
    <property type="term" value="P:rRNA processing"/>
    <property type="evidence" value="ECO:0007669"/>
    <property type="project" value="UniProtKB-KW"/>
</dbReference>
<dbReference type="GO" id="GO:0005634">
    <property type="term" value="C:nucleus"/>
    <property type="evidence" value="ECO:0007669"/>
    <property type="project" value="UniProtKB-SubCell"/>
</dbReference>
<comment type="subcellular location">
    <subcellularLocation>
        <location evidence="1">Nucleus</location>
    </subcellularLocation>
</comment>
<gene>
    <name evidence="6" type="ORF">Vretifemale_16160</name>
</gene>
<accession>A0A8J4GMM6</accession>
<dbReference type="PANTHER" id="PTHR13026:SF0">
    <property type="entry name" value="RIBOSOMAL RNA PROCESSING 1B"/>
    <property type="match status" value="1"/>
</dbReference>
<sequence length="643" mass="69319">MTFPQFGQPPKAKKQKREKPVLESVPDDGHPGHSKFARALASTDFQTREKGLHALKTWMLRKTDVNESDMMKIWKGLFYCFWHSDKAPVQAELAERLAAVLTQLPEQSAYLFFTAFMSTMRREWFGIDRLRMDKFLMLIRKFIHHMLVRLKASKWHADLVQRYAGYLHHHVVLPGDNVLAAGLAYHCGDVLLDELRGVADGKSIPASALSSLLEPFTAVLQNGEQAALQRIGEGLFDTLLSELASPTDDSHYLQKLDVAGLAAQLFDKAAAPNTRGRNRQVLHDLSRALEKLQRKRQRVDEGAQAGPSSRSEPIAKPTKKQLKEKRTAGVAVSVATTAPIEPSAANGDVDRSEDAKGAKARTSNLKVATSMQQDSTITSNGVHTQNGSKRNGKKKEGVHENGGTGGVPAASTAGVPSDLWPIVKAGANCRGVGTSLKEPTSGQKAALRAAVAKLSASLDVDALAAQKPAKPKKSLGAAQQERFGVFTQTANPQQASTLGPSILGKRPALGNNAKAGLVTAQEPQQQDNVSAAGAKTPTQTIQVGEGGRARATTTAKKGRVVINLKKNLYFEHGGPVPDPDIRTPPPARAKGGILKKTVDSCPPKFASSNAPTSIAKHRQQRSANPTTRVLPKQVRRASAALFF</sequence>
<dbReference type="GO" id="GO:0030688">
    <property type="term" value="C:preribosome, small subunit precursor"/>
    <property type="evidence" value="ECO:0007669"/>
    <property type="project" value="InterPro"/>
</dbReference>
<name>A0A8J4GMM6_9CHLO</name>
<feature type="region of interest" description="Disordered" evidence="5">
    <location>
        <begin position="596"/>
        <end position="632"/>
    </location>
</feature>
<organism evidence="6 7">
    <name type="scientific">Volvox reticuliferus</name>
    <dbReference type="NCBI Taxonomy" id="1737510"/>
    <lineage>
        <taxon>Eukaryota</taxon>
        <taxon>Viridiplantae</taxon>
        <taxon>Chlorophyta</taxon>
        <taxon>core chlorophytes</taxon>
        <taxon>Chlorophyceae</taxon>
        <taxon>CS clade</taxon>
        <taxon>Chlamydomonadales</taxon>
        <taxon>Volvocaceae</taxon>
        <taxon>Volvox</taxon>
    </lineage>
</organism>
<feature type="compositionally biased region" description="Low complexity" evidence="5">
    <location>
        <begin position="328"/>
        <end position="338"/>
    </location>
</feature>
<evidence type="ECO:0000256" key="5">
    <source>
        <dbReference type="SAM" id="MobiDB-lite"/>
    </source>
</evidence>
<evidence type="ECO:0000313" key="6">
    <source>
        <dbReference type="EMBL" id="GIL88124.1"/>
    </source>
</evidence>
<protein>
    <submittedName>
        <fullName evidence="6">Uncharacterized protein</fullName>
    </submittedName>
</protein>
<feature type="region of interest" description="Disordered" evidence="5">
    <location>
        <begin position="293"/>
        <end position="413"/>
    </location>
</feature>
<keyword evidence="7" id="KW-1185">Reference proteome</keyword>
<keyword evidence="4" id="KW-0539">Nucleus</keyword>
<feature type="compositionally biased region" description="Basic and acidic residues" evidence="5">
    <location>
        <begin position="348"/>
        <end position="357"/>
    </location>
</feature>
<dbReference type="OrthoDB" id="2019504at2759"/>
<dbReference type="PANTHER" id="PTHR13026">
    <property type="entry name" value="NNP-1 PROTEIN NOVEL NUCLEAR PROTEIN 1 NOP52"/>
    <property type="match status" value="1"/>
</dbReference>
<feature type="region of interest" description="Disordered" evidence="5">
    <location>
        <begin position="1"/>
        <end position="33"/>
    </location>
</feature>
<dbReference type="EMBL" id="BNCP01000043">
    <property type="protein sequence ID" value="GIL88124.1"/>
    <property type="molecule type" value="Genomic_DNA"/>
</dbReference>
<keyword evidence="3" id="KW-0698">rRNA processing</keyword>
<evidence type="ECO:0000256" key="1">
    <source>
        <dbReference type="ARBA" id="ARBA00004123"/>
    </source>
</evidence>
<dbReference type="AlphaFoldDB" id="A0A8J4GMM6"/>
<feature type="compositionally biased region" description="Polar residues" evidence="5">
    <location>
        <begin position="361"/>
        <end position="389"/>
    </location>
</feature>
<evidence type="ECO:0000256" key="3">
    <source>
        <dbReference type="ARBA" id="ARBA00022552"/>
    </source>
</evidence>